<evidence type="ECO:0000256" key="3">
    <source>
        <dbReference type="ARBA" id="ARBA00022737"/>
    </source>
</evidence>
<protein>
    <submittedName>
        <fullName evidence="7">Uncharacterized protein</fullName>
    </submittedName>
</protein>
<feature type="compositionally biased region" description="Basic residues" evidence="6">
    <location>
        <begin position="69"/>
        <end position="83"/>
    </location>
</feature>
<dbReference type="InterPro" id="IPR036322">
    <property type="entry name" value="WD40_repeat_dom_sf"/>
</dbReference>
<keyword evidence="8" id="KW-1185">Reference proteome</keyword>
<feature type="compositionally biased region" description="Low complexity" evidence="6">
    <location>
        <begin position="33"/>
        <end position="45"/>
    </location>
</feature>
<evidence type="ECO:0000256" key="1">
    <source>
        <dbReference type="ARBA" id="ARBA00004123"/>
    </source>
</evidence>
<feature type="compositionally biased region" description="Polar residues" evidence="6">
    <location>
        <begin position="52"/>
        <end position="66"/>
    </location>
</feature>
<comment type="caution">
    <text evidence="7">The sequence shown here is derived from an EMBL/GenBank/DDBJ whole genome shotgun (WGS) entry which is preliminary data.</text>
</comment>
<evidence type="ECO:0000313" key="7">
    <source>
        <dbReference type="EMBL" id="GFH44581.1"/>
    </source>
</evidence>
<organism evidence="7 8">
    <name type="scientific">Chaetoceros tenuissimus</name>
    <dbReference type="NCBI Taxonomy" id="426638"/>
    <lineage>
        <taxon>Eukaryota</taxon>
        <taxon>Sar</taxon>
        <taxon>Stramenopiles</taxon>
        <taxon>Ochrophyta</taxon>
        <taxon>Bacillariophyta</taxon>
        <taxon>Coscinodiscophyceae</taxon>
        <taxon>Chaetocerotophycidae</taxon>
        <taxon>Chaetocerotales</taxon>
        <taxon>Chaetocerotaceae</taxon>
        <taxon>Chaetoceros</taxon>
    </lineage>
</organism>
<evidence type="ECO:0000256" key="6">
    <source>
        <dbReference type="SAM" id="MobiDB-lite"/>
    </source>
</evidence>
<name>A0AAD3GZC8_9STRA</name>
<dbReference type="GO" id="GO:0048188">
    <property type="term" value="C:Set1C/COMPASS complex"/>
    <property type="evidence" value="ECO:0007669"/>
    <property type="project" value="InterPro"/>
</dbReference>
<dbReference type="EMBL" id="BLLK01000020">
    <property type="protein sequence ID" value="GFH44581.1"/>
    <property type="molecule type" value="Genomic_DNA"/>
</dbReference>
<comment type="subcellular location">
    <subcellularLocation>
        <location evidence="1">Nucleus</location>
    </subcellularLocation>
</comment>
<evidence type="ECO:0000313" key="8">
    <source>
        <dbReference type="Proteomes" id="UP001054902"/>
    </source>
</evidence>
<proteinExistence type="predicted"/>
<reference evidence="7 8" key="1">
    <citation type="journal article" date="2021" name="Sci. Rep.">
        <title>The genome of the diatom Chaetoceros tenuissimus carries an ancient integrated fragment of an extant virus.</title>
        <authorList>
            <person name="Hongo Y."/>
            <person name="Kimura K."/>
            <person name="Takaki Y."/>
            <person name="Yoshida Y."/>
            <person name="Baba S."/>
            <person name="Kobayashi G."/>
            <person name="Nagasaki K."/>
            <person name="Hano T."/>
            <person name="Tomaru Y."/>
        </authorList>
    </citation>
    <scope>NUCLEOTIDE SEQUENCE [LARGE SCALE GENOMIC DNA]</scope>
    <source>
        <strain evidence="7 8">NIES-3715</strain>
    </source>
</reference>
<feature type="region of interest" description="Disordered" evidence="6">
    <location>
        <begin position="22"/>
        <end position="95"/>
    </location>
</feature>
<evidence type="ECO:0000256" key="5">
    <source>
        <dbReference type="PROSITE-ProRule" id="PRU00221"/>
    </source>
</evidence>
<dbReference type="SUPFAM" id="SSF50978">
    <property type="entry name" value="WD40 repeat-like"/>
    <property type="match status" value="1"/>
</dbReference>
<dbReference type="Proteomes" id="UP001054902">
    <property type="component" value="Unassembled WGS sequence"/>
</dbReference>
<dbReference type="AlphaFoldDB" id="A0AAD3GZC8"/>
<dbReference type="PANTHER" id="PTHR44040">
    <property type="entry name" value="RETINOBLASTOMA-BINDING PROTEIN 5"/>
    <property type="match status" value="1"/>
</dbReference>
<dbReference type="PROSITE" id="PS50082">
    <property type="entry name" value="WD_REPEATS_2"/>
    <property type="match status" value="1"/>
</dbReference>
<feature type="repeat" description="WD" evidence="5">
    <location>
        <begin position="527"/>
        <end position="558"/>
    </location>
</feature>
<keyword evidence="4" id="KW-0539">Nucleus</keyword>
<dbReference type="PANTHER" id="PTHR44040:SF1">
    <property type="entry name" value="RETINOBLASTOMA-BINDING PROTEIN 5"/>
    <property type="match status" value="1"/>
</dbReference>
<accession>A0AAD3GZC8</accession>
<dbReference type="Gene3D" id="2.130.10.10">
    <property type="entry name" value="YVTN repeat-like/Quinoprotein amine dehydrogenase"/>
    <property type="match status" value="2"/>
</dbReference>
<dbReference type="InterPro" id="IPR015943">
    <property type="entry name" value="WD40/YVTN_repeat-like_dom_sf"/>
</dbReference>
<evidence type="ECO:0000256" key="2">
    <source>
        <dbReference type="ARBA" id="ARBA00022574"/>
    </source>
</evidence>
<gene>
    <name evidence="7" type="ORF">CTEN210_01055</name>
</gene>
<dbReference type="InterPro" id="IPR037850">
    <property type="entry name" value="RBBP5/Swd1"/>
</dbReference>
<dbReference type="InterPro" id="IPR001680">
    <property type="entry name" value="WD40_rpt"/>
</dbReference>
<sequence length="646" mass="72765">MNLALLNPFRRQLPDRIDSTLILPRSFHPPRPASTSSGGATSGTSPMRLDPVTSQSPVQETSSPPASSSKRKQKALRKRKKNSGNKNSSTPQEDQNDEWYSCFSVKFSHRGNYIIAGHGSGAVPYYDLTSRTLSSIFLPPHKDTMDQDSHLFSNGITSTSFSKRSRKVCIASFADDHICFIDNAHPFGTQDVVKGLSHDLLLKKGKSVKMDEEDDYISEKYNGSKTNEGVPMDINVKMQYERVRYITETKSWSDCRGGNTMDHHQFNVWYQAIVMKLPSALGLCAEIHPMGSGALACLQDGSLVLMHIPVYAFYDGFHTDPSHSDGYHAVLSKPGSEDLMGQVLPYHVMAATFDTKGRNIYAVTKCGKLLFIELDENYVKQMFPRADASTYENDDLDMDMDDEHANKTVVTRILSNLHYLDLGGNTSGSQIRLSRNDQLLLVNAKDTLKLYDVKECKNQAELSKGQQKIQCEPRFSFQDVVSKSKWYACDFSGDGEYVVGGCNNEEAGDRYELYFWNTATGILIDQLMGPQVTLYSLSWHPTRAFITVGTSDGMIDIWGQNLEWSQFAPDFQALQKNMEYIEKEDEFDVVVDSGHDEELERMRMKDLIEQQTIVDIMTVTKVPAFEDDSEDEEEVFCFDQGLIKKV</sequence>
<evidence type="ECO:0000256" key="4">
    <source>
        <dbReference type="ARBA" id="ARBA00023242"/>
    </source>
</evidence>
<keyword evidence="3" id="KW-0677">Repeat</keyword>
<keyword evidence="2 5" id="KW-0853">WD repeat</keyword>